<proteinExistence type="predicted"/>
<accession>A0A9J5ZS83</accession>
<organism evidence="1 2">
    <name type="scientific">Solanum commersonii</name>
    <name type="common">Commerson's wild potato</name>
    <name type="synonym">Commerson's nightshade</name>
    <dbReference type="NCBI Taxonomy" id="4109"/>
    <lineage>
        <taxon>Eukaryota</taxon>
        <taxon>Viridiplantae</taxon>
        <taxon>Streptophyta</taxon>
        <taxon>Embryophyta</taxon>
        <taxon>Tracheophyta</taxon>
        <taxon>Spermatophyta</taxon>
        <taxon>Magnoliopsida</taxon>
        <taxon>eudicotyledons</taxon>
        <taxon>Gunneridae</taxon>
        <taxon>Pentapetalae</taxon>
        <taxon>asterids</taxon>
        <taxon>lamiids</taxon>
        <taxon>Solanales</taxon>
        <taxon>Solanaceae</taxon>
        <taxon>Solanoideae</taxon>
        <taxon>Solaneae</taxon>
        <taxon>Solanum</taxon>
    </lineage>
</organism>
<sequence length="124" mass="13549">MLAGTASSSVNVCGTADDNGGPWCRCVQAKGDVGRQRPTSADQVVQATYNAARPRLSSADRCVQGMGQLASPRRRRLTDVCRPRTIQPVHIQRYERHGRPHVLDYTLTKVTACDVARLTSASNR</sequence>
<name>A0A9J5ZS83_SOLCO</name>
<protein>
    <submittedName>
        <fullName evidence="1">Uncharacterized protein</fullName>
    </submittedName>
</protein>
<evidence type="ECO:0000313" key="2">
    <source>
        <dbReference type="Proteomes" id="UP000824120"/>
    </source>
</evidence>
<reference evidence="1 2" key="1">
    <citation type="submission" date="2020-09" db="EMBL/GenBank/DDBJ databases">
        <title>De no assembly of potato wild relative species, Solanum commersonii.</title>
        <authorList>
            <person name="Cho K."/>
        </authorList>
    </citation>
    <scope>NUCLEOTIDE SEQUENCE [LARGE SCALE GENOMIC DNA]</scope>
    <source>
        <strain evidence="1">LZ3.2</strain>
        <tissue evidence="1">Leaf</tissue>
    </source>
</reference>
<keyword evidence="2" id="KW-1185">Reference proteome</keyword>
<gene>
    <name evidence="1" type="ORF">H5410_014722</name>
</gene>
<comment type="caution">
    <text evidence="1">The sequence shown here is derived from an EMBL/GenBank/DDBJ whole genome shotgun (WGS) entry which is preliminary data.</text>
</comment>
<dbReference type="EMBL" id="JACXVP010000003">
    <property type="protein sequence ID" value="KAG5614898.1"/>
    <property type="molecule type" value="Genomic_DNA"/>
</dbReference>
<dbReference type="AlphaFoldDB" id="A0A9J5ZS83"/>
<evidence type="ECO:0000313" key="1">
    <source>
        <dbReference type="EMBL" id="KAG5614898.1"/>
    </source>
</evidence>
<dbReference type="Proteomes" id="UP000824120">
    <property type="component" value="Chromosome 3"/>
</dbReference>